<sequence length="340" mass="39720">MEQPETILKGLSKYEFYGKLDNKDNNLEYSSYCTSVDDLESTYHGISELCSMYARNLITLPIALNEITDSVERCSYFIFWIHDKIQKKFNTDWKGKNYINYVLLQFFQVEQAIKANSQNNNCYYEYNANTGLNSWIEWKYLYDYIKNYDEIERKITADNRLCEVYQEYLGSIEKIYGDFKRQCCSGLSDKCPEPLESNEWCTESFKLRKFSCDKFKEVATSSDEYSAIPIGGEEQRGDEPHSVAFSTLENQLNTNGDGMSNNTYYYTKLGVSLPFIGIISTFVYLYNFTTFGTWIRTKLLGKSKMNLNLDDDAEHLLQHDSENIDLNTYNDDFNINYHSS</sequence>
<gene>
    <name evidence="2" type="ORF">POVWA2_087600</name>
</gene>
<name>A0A1A9ARA9_PLAOA</name>
<protein>
    <submittedName>
        <fullName evidence="2">PIR Superfamily Protein</fullName>
    </submittedName>
</protein>
<dbReference type="AlphaFoldDB" id="A0A1A9ARA9"/>
<keyword evidence="1" id="KW-1133">Transmembrane helix</keyword>
<proteinExistence type="predicted"/>
<reference evidence="3" key="1">
    <citation type="submission" date="2016-05" db="EMBL/GenBank/DDBJ databases">
        <authorList>
            <person name="Naeem Raeece"/>
        </authorList>
    </citation>
    <scope>NUCLEOTIDE SEQUENCE [LARGE SCALE GENOMIC DNA]</scope>
</reference>
<dbReference type="Proteomes" id="UP000078550">
    <property type="component" value="Unassembled WGS sequence"/>
</dbReference>
<feature type="transmembrane region" description="Helical" evidence="1">
    <location>
        <begin position="271"/>
        <end position="295"/>
    </location>
</feature>
<evidence type="ECO:0000313" key="2">
    <source>
        <dbReference type="EMBL" id="SBT58773.1"/>
    </source>
</evidence>
<keyword evidence="1" id="KW-0472">Membrane</keyword>
<keyword evidence="1" id="KW-0812">Transmembrane</keyword>
<organism evidence="2 3">
    <name type="scientific">Plasmodium ovale wallikeri</name>
    <dbReference type="NCBI Taxonomy" id="864142"/>
    <lineage>
        <taxon>Eukaryota</taxon>
        <taxon>Sar</taxon>
        <taxon>Alveolata</taxon>
        <taxon>Apicomplexa</taxon>
        <taxon>Aconoidasida</taxon>
        <taxon>Haemosporida</taxon>
        <taxon>Plasmodiidae</taxon>
        <taxon>Plasmodium</taxon>
        <taxon>Plasmodium (Plasmodium)</taxon>
    </lineage>
</organism>
<evidence type="ECO:0000313" key="3">
    <source>
        <dbReference type="Proteomes" id="UP000078550"/>
    </source>
</evidence>
<dbReference type="InterPro" id="IPR008780">
    <property type="entry name" value="Plasmodium_Vir"/>
</dbReference>
<evidence type="ECO:0000256" key="1">
    <source>
        <dbReference type="SAM" id="Phobius"/>
    </source>
</evidence>
<dbReference type="EMBL" id="FLRE01002562">
    <property type="protein sequence ID" value="SBT58773.1"/>
    <property type="molecule type" value="Genomic_DNA"/>
</dbReference>
<accession>A0A1A9ARA9</accession>
<dbReference type="Pfam" id="PF05795">
    <property type="entry name" value="Plasmodium_Vir"/>
    <property type="match status" value="2"/>
</dbReference>